<protein>
    <recommendedName>
        <fullName evidence="3">Peptidase</fullName>
    </recommendedName>
</protein>
<name>A0A931IGQ1_9NOCA</name>
<sequence>MHGFRAWCAERGRARFAVTLALLVGLTGAGGALLLVPKVAVPRITAAQPAVAPAGDDPRLAPVRRTMEPFGAVVAERFPTGADREAIVVGHDGQRAEMAVLGAELAPATAAITDLLGRARPGSALVVVASNPSEFAALVRSSSILPGEVAAVTVTDPFPPGAEPSGSRVVFSPEAGRRLSPDALRTLLRHELTHVATRTDTADGAPAWMLEGFAEYAAHRGGGRAFAEIAPTVAGHLAAELLPADLPAAADLVGPRAAEAYESAWTVCAYVADAYGEPRLVDLYRALAAAPLDTAGEDRVLRATLGVGRAEFVTGWRGWLSTRIR</sequence>
<keyword evidence="2" id="KW-1185">Reference proteome</keyword>
<evidence type="ECO:0000313" key="1">
    <source>
        <dbReference type="EMBL" id="MBH0780060.1"/>
    </source>
</evidence>
<comment type="caution">
    <text evidence="1">The sequence shown here is derived from an EMBL/GenBank/DDBJ whole genome shotgun (WGS) entry which is preliminary data.</text>
</comment>
<organism evidence="1 2">
    <name type="scientific">Nocardia bovistercoris</name>
    <dbReference type="NCBI Taxonomy" id="2785916"/>
    <lineage>
        <taxon>Bacteria</taxon>
        <taxon>Bacillati</taxon>
        <taxon>Actinomycetota</taxon>
        <taxon>Actinomycetes</taxon>
        <taxon>Mycobacteriales</taxon>
        <taxon>Nocardiaceae</taxon>
        <taxon>Nocardia</taxon>
    </lineage>
</organism>
<reference evidence="1" key="1">
    <citation type="submission" date="2020-11" db="EMBL/GenBank/DDBJ databases">
        <title>Nocardia NEAU-351.nov., a novel actinomycete isolated from the cow dung.</title>
        <authorList>
            <person name="Zhang X."/>
        </authorList>
    </citation>
    <scope>NUCLEOTIDE SEQUENCE</scope>
    <source>
        <strain evidence="1">NEAU-351</strain>
    </source>
</reference>
<accession>A0A931IGQ1</accession>
<gene>
    <name evidence="1" type="ORF">IT779_27685</name>
</gene>
<dbReference type="AlphaFoldDB" id="A0A931IGQ1"/>
<dbReference type="EMBL" id="JADMLG010000013">
    <property type="protein sequence ID" value="MBH0780060.1"/>
    <property type="molecule type" value="Genomic_DNA"/>
</dbReference>
<dbReference type="Proteomes" id="UP000655751">
    <property type="component" value="Unassembled WGS sequence"/>
</dbReference>
<proteinExistence type="predicted"/>
<evidence type="ECO:0000313" key="2">
    <source>
        <dbReference type="Proteomes" id="UP000655751"/>
    </source>
</evidence>
<evidence type="ECO:0008006" key="3">
    <source>
        <dbReference type="Google" id="ProtNLM"/>
    </source>
</evidence>